<accession>A0A2N5J0U6</accession>
<dbReference type="GO" id="GO:0005576">
    <property type="term" value="C:extracellular region"/>
    <property type="evidence" value="ECO:0007669"/>
    <property type="project" value="TreeGrafter"/>
</dbReference>
<dbReference type="InterPro" id="IPR017853">
    <property type="entry name" value="GH"/>
</dbReference>
<dbReference type="PANTHER" id="PTHR31297:SF38">
    <property type="entry name" value="X8 DOMAIN-CONTAINING PROTEIN"/>
    <property type="match status" value="1"/>
</dbReference>
<keyword evidence="6" id="KW-1185">Reference proteome</keyword>
<dbReference type="Pfam" id="PF00150">
    <property type="entry name" value="Cellulase"/>
    <property type="match status" value="1"/>
</dbReference>
<dbReference type="GO" id="GO:0009986">
    <property type="term" value="C:cell surface"/>
    <property type="evidence" value="ECO:0007669"/>
    <property type="project" value="TreeGrafter"/>
</dbReference>
<evidence type="ECO:0000256" key="1">
    <source>
        <dbReference type="ARBA" id="ARBA00022801"/>
    </source>
</evidence>
<dbReference type="AlphaFoldDB" id="A0A2N5J0U6"/>
<dbReference type="InterPro" id="IPR050386">
    <property type="entry name" value="Glycosyl_hydrolase_5"/>
</dbReference>
<dbReference type="GO" id="GO:0008422">
    <property type="term" value="F:beta-glucosidase activity"/>
    <property type="evidence" value="ECO:0007669"/>
    <property type="project" value="TreeGrafter"/>
</dbReference>
<dbReference type="PANTHER" id="PTHR31297">
    <property type="entry name" value="GLUCAN ENDO-1,6-BETA-GLUCOSIDASE B"/>
    <property type="match status" value="1"/>
</dbReference>
<keyword evidence="2 3" id="KW-0326">Glycosidase</keyword>
<reference evidence="5 6" key="1">
    <citation type="submission" date="2017-07" db="EMBL/GenBank/DDBJ databases">
        <title>Bifidobacterium novel species.</title>
        <authorList>
            <person name="Lugli G.A."/>
            <person name="Milani C."/>
            <person name="Duranti S."/>
            <person name="Mangifesta M."/>
        </authorList>
    </citation>
    <scope>NUCLEOTIDE SEQUENCE [LARGE SCALE GENOMIC DNA]</scope>
    <source>
        <strain evidence="5 6">77</strain>
    </source>
</reference>
<dbReference type="Proteomes" id="UP000235034">
    <property type="component" value="Unassembled WGS sequence"/>
</dbReference>
<evidence type="ECO:0000256" key="3">
    <source>
        <dbReference type="RuleBase" id="RU361153"/>
    </source>
</evidence>
<keyword evidence="1 3" id="KW-0378">Hydrolase</keyword>
<sequence length="401" mass="46170">MHDVNGNMTDAATADERIDGVNLGGWLVLERWMTPGLFRASGEEDEIWLHRTADPAELERLLRRHRDTYVTEDDFRAIAAHGLNLVRIPVPYFVFGDVPGHPGCIDHLDRAFDWAERVGIKVLIDLHTVPGSQNGFDNGGITGVVRWHRSPRHVAFALDVLARLAERYRDRPALYGIEVLNEPVDRLTYLLSPSSSRAKDPREARGSGHIPTRFLKRFYRAAYRRLRPILGDDPVIVFHDGFRLGRWRGWFAREGMRNVLLDTHVYLVMSERPEALFRALPDAWLMRWYRLFTAWHARRIRRAARFTPVMVGEWCIANRLAARVDDVARRRDVYRAVAAMQRDAWNVSAGRIYWSYRLRGGRDVSGRLARLAPVGGDGIVTDDSRLDPWDLTHVWHAGWMA</sequence>
<dbReference type="EMBL" id="NMWT01000017">
    <property type="protein sequence ID" value="PLS27823.1"/>
    <property type="molecule type" value="Genomic_DNA"/>
</dbReference>
<organism evidence="5 6">
    <name type="scientific">Bifidobacterium parmae</name>
    <dbReference type="NCBI Taxonomy" id="361854"/>
    <lineage>
        <taxon>Bacteria</taxon>
        <taxon>Bacillati</taxon>
        <taxon>Actinomycetota</taxon>
        <taxon>Actinomycetes</taxon>
        <taxon>Bifidobacteriales</taxon>
        <taxon>Bifidobacteriaceae</taxon>
        <taxon>Bifidobacterium</taxon>
    </lineage>
</organism>
<dbReference type="Gene3D" id="3.20.20.80">
    <property type="entry name" value="Glycosidases"/>
    <property type="match status" value="1"/>
</dbReference>
<dbReference type="GO" id="GO:0009251">
    <property type="term" value="P:glucan catabolic process"/>
    <property type="evidence" value="ECO:0007669"/>
    <property type="project" value="TreeGrafter"/>
</dbReference>
<protein>
    <submittedName>
        <fullName evidence="5">Glycosyl hydrolase family 5</fullName>
    </submittedName>
</protein>
<feature type="domain" description="Glycoside hydrolase family 5" evidence="4">
    <location>
        <begin position="69"/>
        <end position="185"/>
    </location>
</feature>
<evidence type="ECO:0000256" key="2">
    <source>
        <dbReference type="ARBA" id="ARBA00023295"/>
    </source>
</evidence>
<evidence type="ECO:0000259" key="4">
    <source>
        <dbReference type="Pfam" id="PF00150"/>
    </source>
</evidence>
<comment type="caution">
    <text evidence="5">The sequence shown here is derived from an EMBL/GenBank/DDBJ whole genome shotgun (WGS) entry which is preliminary data.</text>
</comment>
<evidence type="ECO:0000313" key="6">
    <source>
        <dbReference type="Proteomes" id="UP000235034"/>
    </source>
</evidence>
<dbReference type="RefSeq" id="WP_243394405.1">
    <property type="nucleotide sequence ID" value="NZ_NMWT01000017.1"/>
</dbReference>
<gene>
    <name evidence="5" type="ORF">Uis4E_1312</name>
</gene>
<comment type="similarity">
    <text evidence="3">Belongs to the glycosyl hydrolase 5 (cellulase A) family.</text>
</comment>
<proteinExistence type="inferred from homology"/>
<dbReference type="InterPro" id="IPR001547">
    <property type="entry name" value="Glyco_hydro_5"/>
</dbReference>
<evidence type="ECO:0000313" key="5">
    <source>
        <dbReference type="EMBL" id="PLS27823.1"/>
    </source>
</evidence>
<dbReference type="SUPFAM" id="SSF51445">
    <property type="entry name" value="(Trans)glycosidases"/>
    <property type="match status" value="1"/>
</dbReference>
<name>A0A2N5J0U6_9BIFI</name>